<keyword evidence="3" id="KW-0540">Nuclease</keyword>
<dbReference type="CDD" id="cd06145">
    <property type="entry name" value="REX1_like"/>
    <property type="match status" value="1"/>
</dbReference>
<dbReference type="PANTHER" id="PTHR12801">
    <property type="entry name" value="RNA EXONUCLEASE REXO1 / RECO3 FAMILY MEMBER-RELATED"/>
    <property type="match status" value="1"/>
</dbReference>
<name>A0A6G1S4N3_9ACAR</name>
<evidence type="ECO:0000256" key="3">
    <source>
        <dbReference type="ARBA" id="ARBA00022722"/>
    </source>
</evidence>
<reference evidence="8" key="1">
    <citation type="submission" date="2018-10" db="EMBL/GenBank/DDBJ databases">
        <title>Transcriptome assembly of Aceria tosichella (Wheat curl mite) Type 2.</title>
        <authorList>
            <person name="Scully E.D."/>
            <person name="Geib S.M."/>
            <person name="Palmer N.A."/>
            <person name="Gupta A.K."/>
            <person name="Sarath G."/>
            <person name="Tatineni S."/>
        </authorList>
    </citation>
    <scope>NUCLEOTIDE SEQUENCE</scope>
    <source>
        <strain evidence="8">LincolnNE</strain>
    </source>
</reference>
<evidence type="ECO:0000256" key="6">
    <source>
        <dbReference type="ARBA" id="ARBA00023242"/>
    </source>
</evidence>
<dbReference type="GO" id="GO:0004527">
    <property type="term" value="F:exonuclease activity"/>
    <property type="evidence" value="ECO:0007669"/>
    <property type="project" value="UniProtKB-KW"/>
</dbReference>
<sequence>MCYTIYGLELTRVTLVNHSHKVVYDKLVRPIHPILDYNTATSGISASDLAGVTTRLADVQRDLLEMFSNKTILVGHGMDSDMKALKMFHDCFIDTVQLFPHPKGFPYKRALRMIAKEKLGITIQEQSAGHDSKEDACAALQLVVWKANHVW</sequence>
<dbReference type="EMBL" id="GGYP01000410">
    <property type="protein sequence ID" value="MDE45181.1"/>
    <property type="molecule type" value="Transcribed_RNA"/>
</dbReference>
<dbReference type="Gene3D" id="3.30.420.10">
    <property type="entry name" value="Ribonuclease H-like superfamily/Ribonuclease H"/>
    <property type="match status" value="1"/>
</dbReference>
<dbReference type="InterPro" id="IPR036397">
    <property type="entry name" value="RNaseH_sf"/>
</dbReference>
<dbReference type="AlphaFoldDB" id="A0A6G1S4N3"/>
<dbReference type="InterPro" id="IPR047021">
    <property type="entry name" value="REXO1/3/4-like"/>
</dbReference>
<keyword evidence="4" id="KW-0378">Hydrolase</keyword>
<dbReference type="SMART" id="SM00479">
    <property type="entry name" value="EXOIII"/>
    <property type="match status" value="1"/>
</dbReference>
<organism evidence="8">
    <name type="scientific">Aceria tosichella</name>
    <name type="common">wheat curl mite</name>
    <dbReference type="NCBI Taxonomy" id="561515"/>
    <lineage>
        <taxon>Eukaryota</taxon>
        <taxon>Metazoa</taxon>
        <taxon>Ecdysozoa</taxon>
        <taxon>Arthropoda</taxon>
        <taxon>Chelicerata</taxon>
        <taxon>Arachnida</taxon>
        <taxon>Acari</taxon>
        <taxon>Acariformes</taxon>
        <taxon>Trombidiformes</taxon>
        <taxon>Prostigmata</taxon>
        <taxon>Eupodina</taxon>
        <taxon>Eriophyoidea</taxon>
        <taxon>Eriophyidae</taxon>
        <taxon>Eriophyinae</taxon>
        <taxon>Aceriini</taxon>
        <taxon>Aceria</taxon>
    </lineage>
</organism>
<dbReference type="PANTHER" id="PTHR12801:SF115">
    <property type="entry name" value="FI18136P1-RELATED"/>
    <property type="match status" value="1"/>
</dbReference>
<evidence type="ECO:0000256" key="5">
    <source>
        <dbReference type="ARBA" id="ARBA00022839"/>
    </source>
</evidence>
<dbReference type="FunFam" id="3.30.420.10:FF:000031">
    <property type="entry name" value="RNA exonuclease 1"/>
    <property type="match status" value="1"/>
</dbReference>
<dbReference type="SUPFAM" id="SSF53098">
    <property type="entry name" value="Ribonuclease H-like"/>
    <property type="match status" value="1"/>
</dbReference>
<dbReference type="InterPro" id="IPR012337">
    <property type="entry name" value="RNaseH-like_sf"/>
</dbReference>
<evidence type="ECO:0000256" key="2">
    <source>
        <dbReference type="ARBA" id="ARBA00006357"/>
    </source>
</evidence>
<evidence type="ECO:0000256" key="4">
    <source>
        <dbReference type="ARBA" id="ARBA00022801"/>
    </source>
</evidence>
<keyword evidence="6" id="KW-0539">Nucleus</keyword>
<dbReference type="GO" id="GO:0005634">
    <property type="term" value="C:nucleus"/>
    <property type="evidence" value="ECO:0007669"/>
    <property type="project" value="UniProtKB-SubCell"/>
</dbReference>
<evidence type="ECO:0000259" key="7">
    <source>
        <dbReference type="SMART" id="SM00479"/>
    </source>
</evidence>
<evidence type="ECO:0000313" key="8">
    <source>
        <dbReference type="EMBL" id="MDE45181.1"/>
    </source>
</evidence>
<comment type="subcellular location">
    <subcellularLocation>
        <location evidence="1">Nucleus</location>
    </subcellularLocation>
</comment>
<evidence type="ECO:0000256" key="1">
    <source>
        <dbReference type="ARBA" id="ARBA00004123"/>
    </source>
</evidence>
<feature type="domain" description="Exonuclease" evidence="7">
    <location>
        <begin position="1"/>
        <end position="151"/>
    </location>
</feature>
<dbReference type="InterPro" id="IPR013520">
    <property type="entry name" value="Ribonucl_H"/>
</dbReference>
<comment type="similarity">
    <text evidence="2">Belongs to the REXO1/REXO3 family.</text>
</comment>
<gene>
    <name evidence="8" type="primary">REXO1L1_2</name>
    <name evidence="8" type="ORF">g.16168</name>
</gene>
<dbReference type="InterPro" id="IPR034922">
    <property type="entry name" value="REX1-like_exo"/>
</dbReference>
<proteinExistence type="inferred from homology"/>
<accession>A0A6G1S4N3</accession>
<protein>
    <submittedName>
        <fullName evidence="8">Exonuclease GOR</fullName>
    </submittedName>
</protein>
<dbReference type="GO" id="GO:0010629">
    <property type="term" value="P:negative regulation of gene expression"/>
    <property type="evidence" value="ECO:0007669"/>
    <property type="project" value="UniProtKB-ARBA"/>
</dbReference>
<keyword evidence="5 8" id="KW-0269">Exonuclease</keyword>
<dbReference type="GO" id="GO:0003676">
    <property type="term" value="F:nucleic acid binding"/>
    <property type="evidence" value="ECO:0007669"/>
    <property type="project" value="InterPro"/>
</dbReference>